<dbReference type="InterPro" id="IPR002300">
    <property type="entry name" value="aa-tRNA-synth_Ia"/>
</dbReference>
<keyword evidence="1" id="KW-0436">Ligase</keyword>
<sequence length="136" mass="15789">MRNRHYWCISRQRCWGTPIPVFFRQDGSAVVGQDIIDAIAQRIEQHDADIWWQLDANTLFPAELRDKYGIGADEKLEKSHDIMDVWMDSGMAWSATRDRPDEQVDLVVEGGDQFRGWFQSLALTSQAITVSFRSRR</sequence>
<dbReference type="EMBL" id="UYRT01103960">
    <property type="protein sequence ID" value="VDN43829.1"/>
    <property type="molecule type" value="Genomic_DNA"/>
</dbReference>
<keyword evidence="8" id="KW-1185">Reference proteome</keyword>
<protein>
    <recommendedName>
        <fullName evidence="6">Aminoacyl-tRNA synthetase class Ia domain-containing protein</fullName>
    </recommendedName>
</protein>
<evidence type="ECO:0000256" key="2">
    <source>
        <dbReference type="ARBA" id="ARBA00022741"/>
    </source>
</evidence>
<dbReference type="GO" id="GO:0006428">
    <property type="term" value="P:isoleucyl-tRNA aminoacylation"/>
    <property type="evidence" value="ECO:0007669"/>
    <property type="project" value="TreeGrafter"/>
</dbReference>
<evidence type="ECO:0000256" key="3">
    <source>
        <dbReference type="ARBA" id="ARBA00022840"/>
    </source>
</evidence>
<dbReference type="SUPFAM" id="SSF52374">
    <property type="entry name" value="Nucleotidylyl transferase"/>
    <property type="match status" value="1"/>
</dbReference>
<evidence type="ECO:0000313" key="7">
    <source>
        <dbReference type="EMBL" id="VDN43829.1"/>
    </source>
</evidence>
<dbReference type="GO" id="GO:0032543">
    <property type="term" value="P:mitochondrial translation"/>
    <property type="evidence" value="ECO:0007669"/>
    <property type="project" value="TreeGrafter"/>
</dbReference>
<dbReference type="Pfam" id="PF00133">
    <property type="entry name" value="tRNA-synt_1"/>
    <property type="match status" value="1"/>
</dbReference>
<dbReference type="PANTHER" id="PTHR42765">
    <property type="entry name" value="SOLEUCYL-TRNA SYNTHETASE"/>
    <property type="match status" value="1"/>
</dbReference>
<evidence type="ECO:0000313" key="8">
    <source>
        <dbReference type="Proteomes" id="UP000271098"/>
    </source>
</evidence>
<accession>A0A3P7RSU3</accession>
<dbReference type="AlphaFoldDB" id="A0A3P7RSU3"/>
<evidence type="ECO:0000256" key="5">
    <source>
        <dbReference type="ARBA" id="ARBA00023146"/>
    </source>
</evidence>
<dbReference type="InterPro" id="IPR014729">
    <property type="entry name" value="Rossmann-like_a/b/a_fold"/>
</dbReference>
<keyword evidence="5" id="KW-0030">Aminoacyl-tRNA synthetase</keyword>
<dbReference type="Gene3D" id="1.10.10.830">
    <property type="entry name" value="Ile-tRNA synthetase CP2 domain-like"/>
    <property type="match status" value="1"/>
</dbReference>
<dbReference type="Proteomes" id="UP000271098">
    <property type="component" value="Unassembled WGS sequence"/>
</dbReference>
<feature type="domain" description="Aminoacyl-tRNA synthetase class Ia" evidence="6">
    <location>
        <begin position="1"/>
        <end position="129"/>
    </location>
</feature>
<dbReference type="OrthoDB" id="10264412at2759"/>
<dbReference type="InterPro" id="IPR050081">
    <property type="entry name" value="Ile-tRNA_ligase"/>
</dbReference>
<dbReference type="GO" id="GO:0004822">
    <property type="term" value="F:isoleucine-tRNA ligase activity"/>
    <property type="evidence" value="ECO:0007669"/>
    <property type="project" value="TreeGrafter"/>
</dbReference>
<organism evidence="7 8">
    <name type="scientific">Gongylonema pulchrum</name>
    <dbReference type="NCBI Taxonomy" id="637853"/>
    <lineage>
        <taxon>Eukaryota</taxon>
        <taxon>Metazoa</taxon>
        <taxon>Ecdysozoa</taxon>
        <taxon>Nematoda</taxon>
        <taxon>Chromadorea</taxon>
        <taxon>Rhabditida</taxon>
        <taxon>Spirurina</taxon>
        <taxon>Spiruromorpha</taxon>
        <taxon>Spiruroidea</taxon>
        <taxon>Gongylonematidae</taxon>
        <taxon>Gongylonema</taxon>
    </lineage>
</organism>
<keyword evidence="2" id="KW-0547">Nucleotide-binding</keyword>
<evidence type="ECO:0000256" key="1">
    <source>
        <dbReference type="ARBA" id="ARBA00022598"/>
    </source>
</evidence>
<dbReference type="GO" id="GO:0005739">
    <property type="term" value="C:mitochondrion"/>
    <property type="evidence" value="ECO:0007669"/>
    <property type="project" value="TreeGrafter"/>
</dbReference>
<dbReference type="PANTHER" id="PTHR42765:SF1">
    <property type="entry name" value="ISOLEUCINE--TRNA LIGASE, MITOCHONDRIAL"/>
    <property type="match status" value="1"/>
</dbReference>
<evidence type="ECO:0000256" key="4">
    <source>
        <dbReference type="ARBA" id="ARBA00022917"/>
    </source>
</evidence>
<proteinExistence type="predicted"/>
<reference evidence="7 8" key="1">
    <citation type="submission" date="2018-11" db="EMBL/GenBank/DDBJ databases">
        <authorList>
            <consortium name="Pathogen Informatics"/>
        </authorList>
    </citation>
    <scope>NUCLEOTIDE SEQUENCE [LARGE SCALE GENOMIC DNA]</scope>
</reference>
<evidence type="ECO:0000259" key="6">
    <source>
        <dbReference type="Pfam" id="PF00133"/>
    </source>
</evidence>
<keyword evidence="4" id="KW-0648">Protein biosynthesis</keyword>
<name>A0A3P7RSU3_9BILA</name>
<dbReference type="Gene3D" id="3.40.50.620">
    <property type="entry name" value="HUPs"/>
    <property type="match status" value="1"/>
</dbReference>
<dbReference type="GO" id="GO:0005524">
    <property type="term" value="F:ATP binding"/>
    <property type="evidence" value="ECO:0007669"/>
    <property type="project" value="UniProtKB-KW"/>
</dbReference>
<gene>
    <name evidence="7" type="ORF">GPUH_LOCUS25154</name>
</gene>
<keyword evidence="3" id="KW-0067">ATP-binding</keyword>